<evidence type="ECO:0000313" key="2">
    <source>
        <dbReference type="EMBL" id="GFS08442.1"/>
    </source>
</evidence>
<keyword evidence="3" id="KW-1185">Reference proteome</keyword>
<evidence type="ECO:0000256" key="1">
    <source>
        <dbReference type="SAM" id="MobiDB-lite"/>
    </source>
</evidence>
<feature type="region of interest" description="Disordered" evidence="1">
    <location>
        <begin position="24"/>
        <end position="102"/>
    </location>
</feature>
<organism evidence="2 3">
    <name type="scientific">Elysia marginata</name>
    <dbReference type="NCBI Taxonomy" id="1093978"/>
    <lineage>
        <taxon>Eukaryota</taxon>
        <taxon>Metazoa</taxon>
        <taxon>Spiralia</taxon>
        <taxon>Lophotrochozoa</taxon>
        <taxon>Mollusca</taxon>
        <taxon>Gastropoda</taxon>
        <taxon>Heterobranchia</taxon>
        <taxon>Euthyneura</taxon>
        <taxon>Panpulmonata</taxon>
        <taxon>Sacoglossa</taxon>
        <taxon>Placobranchoidea</taxon>
        <taxon>Plakobranchidae</taxon>
        <taxon>Elysia</taxon>
    </lineage>
</organism>
<feature type="compositionally biased region" description="Basic and acidic residues" evidence="1">
    <location>
        <begin position="134"/>
        <end position="145"/>
    </location>
</feature>
<name>A0AAV4IIE3_9GAST</name>
<protein>
    <submittedName>
        <fullName evidence="2">Uncharacterized protein</fullName>
    </submittedName>
</protein>
<dbReference type="EMBL" id="BMAT01013251">
    <property type="protein sequence ID" value="GFS08442.1"/>
    <property type="molecule type" value="Genomic_DNA"/>
</dbReference>
<evidence type="ECO:0000313" key="3">
    <source>
        <dbReference type="Proteomes" id="UP000762676"/>
    </source>
</evidence>
<comment type="caution">
    <text evidence="2">The sequence shown here is derived from an EMBL/GenBank/DDBJ whole genome shotgun (WGS) entry which is preliminary data.</text>
</comment>
<reference evidence="2 3" key="1">
    <citation type="journal article" date="2021" name="Elife">
        <title>Chloroplast acquisition without the gene transfer in kleptoplastic sea slugs, Plakobranchus ocellatus.</title>
        <authorList>
            <person name="Maeda T."/>
            <person name="Takahashi S."/>
            <person name="Yoshida T."/>
            <person name="Shimamura S."/>
            <person name="Takaki Y."/>
            <person name="Nagai Y."/>
            <person name="Toyoda A."/>
            <person name="Suzuki Y."/>
            <person name="Arimoto A."/>
            <person name="Ishii H."/>
            <person name="Satoh N."/>
            <person name="Nishiyama T."/>
            <person name="Hasebe M."/>
            <person name="Maruyama T."/>
            <person name="Minagawa J."/>
            <person name="Obokata J."/>
            <person name="Shigenobu S."/>
        </authorList>
    </citation>
    <scope>NUCLEOTIDE SEQUENCE [LARGE SCALE GENOMIC DNA]</scope>
</reference>
<gene>
    <name evidence="2" type="ORF">ElyMa_006595400</name>
</gene>
<feature type="compositionally biased region" description="Basic residues" evidence="1">
    <location>
        <begin position="56"/>
        <end position="65"/>
    </location>
</feature>
<feature type="region of interest" description="Disordered" evidence="1">
    <location>
        <begin position="133"/>
        <end position="155"/>
    </location>
</feature>
<dbReference type="Proteomes" id="UP000762676">
    <property type="component" value="Unassembled WGS sequence"/>
</dbReference>
<proteinExistence type="predicted"/>
<dbReference type="AlphaFoldDB" id="A0AAV4IIE3"/>
<sequence length="170" mass="18331">MRQKVLDAMTLSLKDECDVIIMPEPLATDETDSCSDSPRSRPEKVRLKLPFVSGTKIRRRKKKSPHNASTHRSQRAGDRPSYMSGPGQGVVVNGGKAQGTSQGMTKAKHTYYNSENKLVAAVAPTTFPQLQGADSRHLHGKHGGDGGDQGGGTLPQLKVGMKQYFGLSSI</sequence>
<accession>A0AAV4IIE3</accession>